<reference evidence="10 11" key="1">
    <citation type="journal article" date="2015" name="Nature">
        <title>rRNA introns, odd ribosomes, and small enigmatic genomes across a large radiation of phyla.</title>
        <authorList>
            <person name="Brown C.T."/>
            <person name="Hug L.A."/>
            <person name="Thomas B.C."/>
            <person name="Sharon I."/>
            <person name="Castelle C.J."/>
            <person name="Singh A."/>
            <person name="Wilkins M.J."/>
            <person name="Williams K.H."/>
            <person name="Banfield J.F."/>
        </authorList>
    </citation>
    <scope>NUCLEOTIDE SEQUENCE [LARGE SCALE GENOMIC DNA]</scope>
</reference>
<dbReference type="PANTHER" id="PTHR11735:SF6">
    <property type="entry name" value="TRNA N6-ADENOSINE THREONYLCARBAMOYLTRANSFERASE, MITOCHONDRIAL"/>
    <property type="match status" value="1"/>
</dbReference>
<feature type="binding site" evidence="8">
    <location>
        <position position="274"/>
    </location>
    <ligand>
        <name>substrate</name>
    </ligand>
</feature>
<dbReference type="NCBIfam" id="TIGR00329">
    <property type="entry name" value="gcp_kae1"/>
    <property type="match status" value="1"/>
</dbReference>
<dbReference type="GO" id="GO:0005506">
    <property type="term" value="F:iron ion binding"/>
    <property type="evidence" value="ECO:0007669"/>
    <property type="project" value="UniProtKB-UniRule"/>
</dbReference>
<evidence type="ECO:0000313" key="10">
    <source>
        <dbReference type="EMBL" id="KKU12413.1"/>
    </source>
</evidence>
<dbReference type="EMBL" id="LCLG01000001">
    <property type="protein sequence ID" value="KKU12413.1"/>
    <property type="molecule type" value="Genomic_DNA"/>
</dbReference>
<dbReference type="AlphaFoldDB" id="A0A0G1Q3Z6"/>
<dbReference type="GO" id="GO:0002949">
    <property type="term" value="P:tRNA threonylcarbamoyladenosine modification"/>
    <property type="evidence" value="ECO:0007669"/>
    <property type="project" value="UniProtKB-UniRule"/>
</dbReference>
<dbReference type="GO" id="GO:0005737">
    <property type="term" value="C:cytoplasm"/>
    <property type="evidence" value="ECO:0007669"/>
    <property type="project" value="UniProtKB-SubCell"/>
</dbReference>
<evidence type="ECO:0000256" key="8">
    <source>
        <dbReference type="HAMAP-Rule" id="MF_01445"/>
    </source>
</evidence>
<comment type="subcellular location">
    <subcellularLocation>
        <location evidence="8">Cytoplasm</location>
    </subcellularLocation>
</comment>
<comment type="caution">
    <text evidence="10">The sequence shown here is derived from an EMBL/GenBank/DDBJ whole genome shotgun (WGS) entry which is preliminary data.</text>
</comment>
<evidence type="ECO:0000256" key="6">
    <source>
        <dbReference type="ARBA" id="ARBA00023315"/>
    </source>
</evidence>
<feature type="binding site" evidence="8">
    <location>
        <position position="180"/>
    </location>
    <ligand>
        <name>substrate</name>
    </ligand>
</feature>
<organism evidence="10 11">
    <name type="scientific">Candidatus Woesebacteria bacterium GW2011_GWA1_45_8</name>
    <dbReference type="NCBI Taxonomy" id="1618559"/>
    <lineage>
        <taxon>Bacteria</taxon>
        <taxon>Candidatus Woeseibacteriota</taxon>
    </lineage>
</organism>
<dbReference type="InterPro" id="IPR017861">
    <property type="entry name" value="KAE1/TsaD"/>
</dbReference>
<comment type="function">
    <text evidence="8">Required for the formation of a threonylcarbamoyl group on adenosine at position 37 (t(6)A37) in tRNAs that read codons beginning with adenine. Is involved in the transfer of the threonylcarbamoyl moiety of threonylcarbamoyl-AMP (TC-AMP) to the N6 group of A37, together with TsaE and TsaB. TsaD likely plays a direct catalytic role in this reaction.</text>
</comment>
<dbReference type="Pfam" id="PF00814">
    <property type="entry name" value="TsaD"/>
    <property type="match status" value="1"/>
</dbReference>
<dbReference type="EC" id="2.3.1.234" evidence="8"/>
<dbReference type="InterPro" id="IPR022450">
    <property type="entry name" value="TsaD"/>
</dbReference>
<evidence type="ECO:0000256" key="2">
    <source>
        <dbReference type="ARBA" id="ARBA00022679"/>
    </source>
</evidence>
<dbReference type="FunFam" id="3.30.420.40:FF:000012">
    <property type="entry name" value="tRNA N6-adenosine threonylcarbamoyltransferase"/>
    <property type="match status" value="1"/>
</dbReference>
<gene>
    <name evidence="8" type="primary">tsaD</name>
    <name evidence="10" type="ORF">UX19_C0001G0017</name>
</gene>
<evidence type="ECO:0000256" key="1">
    <source>
        <dbReference type="ARBA" id="ARBA00022490"/>
    </source>
</evidence>
<dbReference type="CDD" id="cd24133">
    <property type="entry name" value="ASKHA_NBD_TsaD_bac"/>
    <property type="match status" value="1"/>
</dbReference>
<comment type="caution">
    <text evidence="8">Lacks conserved residue(s) required for the propagation of feature annotation.</text>
</comment>
<dbReference type="PRINTS" id="PR00789">
    <property type="entry name" value="OSIALOPTASE"/>
</dbReference>
<dbReference type="InterPro" id="IPR000905">
    <property type="entry name" value="Gcp-like_dom"/>
</dbReference>
<feature type="binding site" evidence="8">
    <location>
        <begin position="134"/>
        <end position="138"/>
    </location>
    <ligand>
        <name>substrate</name>
    </ligand>
</feature>
<keyword evidence="6 8" id="KW-0012">Acyltransferase</keyword>
<comment type="cofactor">
    <cofactor evidence="8">
        <name>Fe(2+)</name>
        <dbReference type="ChEBI" id="CHEBI:29033"/>
    </cofactor>
    <text evidence="8">Binds 1 Fe(2+) ion per subunit.</text>
</comment>
<name>A0A0G1Q3Z6_9BACT</name>
<dbReference type="PANTHER" id="PTHR11735">
    <property type="entry name" value="TRNA N6-ADENOSINE THREONYLCARBAMOYLTRANSFERASE"/>
    <property type="match status" value="1"/>
</dbReference>
<feature type="binding site" evidence="8">
    <location>
        <position position="167"/>
    </location>
    <ligand>
        <name>substrate</name>
    </ligand>
</feature>
<dbReference type="NCBIfam" id="TIGR03723">
    <property type="entry name" value="T6A_TsaD_YgjD"/>
    <property type="match status" value="1"/>
</dbReference>
<feature type="binding site" evidence="8">
    <location>
        <position position="115"/>
    </location>
    <ligand>
        <name>Fe cation</name>
        <dbReference type="ChEBI" id="CHEBI:24875"/>
    </ligand>
</feature>
<comment type="catalytic activity">
    <reaction evidence="7 8">
        <text>L-threonylcarbamoyladenylate + adenosine(37) in tRNA = N(6)-L-threonylcarbamoyladenosine(37) in tRNA + AMP + H(+)</text>
        <dbReference type="Rhea" id="RHEA:37059"/>
        <dbReference type="Rhea" id="RHEA-COMP:10162"/>
        <dbReference type="Rhea" id="RHEA-COMP:10163"/>
        <dbReference type="ChEBI" id="CHEBI:15378"/>
        <dbReference type="ChEBI" id="CHEBI:73682"/>
        <dbReference type="ChEBI" id="CHEBI:74411"/>
        <dbReference type="ChEBI" id="CHEBI:74418"/>
        <dbReference type="ChEBI" id="CHEBI:456215"/>
        <dbReference type="EC" id="2.3.1.234"/>
    </reaction>
</comment>
<evidence type="ECO:0000256" key="4">
    <source>
        <dbReference type="ARBA" id="ARBA00022723"/>
    </source>
</evidence>
<feature type="domain" description="Gcp-like" evidence="9">
    <location>
        <begin position="23"/>
        <end position="310"/>
    </location>
</feature>
<dbReference type="HAMAP" id="MF_01445">
    <property type="entry name" value="TsaD"/>
    <property type="match status" value="1"/>
</dbReference>
<keyword evidence="4 8" id="KW-0479">Metal-binding</keyword>
<dbReference type="Proteomes" id="UP000034653">
    <property type="component" value="Unassembled WGS sequence"/>
</dbReference>
<proteinExistence type="inferred from homology"/>
<accession>A0A0G1Q3Z6</accession>
<feature type="binding site" evidence="8">
    <location>
        <position position="304"/>
    </location>
    <ligand>
        <name>Fe cation</name>
        <dbReference type="ChEBI" id="CHEBI:24875"/>
    </ligand>
</feature>
<protein>
    <recommendedName>
        <fullName evidence="8">tRNA N6-adenosine threonylcarbamoyltransferase</fullName>
        <ecNumber evidence="8">2.3.1.234</ecNumber>
    </recommendedName>
    <alternativeName>
        <fullName evidence="8">N6-L-threonylcarbamoyladenine synthase</fullName>
        <shortName evidence="8">t(6)A synthase</shortName>
    </alternativeName>
    <alternativeName>
        <fullName evidence="8">t(6)A37 threonylcarbamoyladenosine biosynthesis protein TsaD</fullName>
    </alternativeName>
    <alternativeName>
        <fullName evidence="8">tRNA threonylcarbamoyladenosine biosynthesis protein TsaD</fullName>
    </alternativeName>
</protein>
<sequence length="337" mass="36101">MRILGIETSCDETATAVVENGTNILSNVVASSAEMHAKTGGVIPEAAARQQVVSIIPTITEALRESKNEIQDIDAIAVTVGPGLIGSLLVGVETAKTLGLVNKKPLIPVNHLVAHIYANWLEGNSPKFPTLALVVSGGHTDLVLIKGHGSIKWIGGTRDDAAGEAFDKCARLLGLPYPGGPAISTEAEKYLKQKPESLDLFPRPMINADNFDFSFSGLKTAVLRKVEGGKQIEKERIAAEVQEAIVDVLVEKTLRAARVFKPKSLLLAGGVAANGRLREKFQQSISDSKLKIDFRVPHPRLCTDNAVYIAAYGYYNQSPSSLGSIYARPELTIVGQP</sequence>
<dbReference type="InterPro" id="IPR043129">
    <property type="entry name" value="ATPase_NBD"/>
</dbReference>
<keyword evidence="5 8" id="KW-0408">Iron</keyword>
<keyword evidence="2 8" id="KW-0808">Transferase</keyword>
<dbReference type="SUPFAM" id="SSF53067">
    <property type="entry name" value="Actin-like ATPase domain"/>
    <property type="match status" value="1"/>
</dbReference>
<dbReference type="PATRIC" id="fig|1618559.3.peg.18"/>
<evidence type="ECO:0000256" key="7">
    <source>
        <dbReference type="ARBA" id="ARBA00048117"/>
    </source>
</evidence>
<dbReference type="Gene3D" id="3.30.420.40">
    <property type="match status" value="2"/>
</dbReference>
<comment type="similarity">
    <text evidence="8">Belongs to the KAE1 / TsaD family.</text>
</comment>
<evidence type="ECO:0000256" key="5">
    <source>
        <dbReference type="ARBA" id="ARBA00023004"/>
    </source>
</evidence>
<dbReference type="FunFam" id="3.30.420.40:FF:000040">
    <property type="entry name" value="tRNA N6-adenosine threonylcarbamoyltransferase"/>
    <property type="match status" value="1"/>
</dbReference>
<keyword evidence="1 8" id="KW-0963">Cytoplasm</keyword>
<evidence type="ECO:0000259" key="9">
    <source>
        <dbReference type="Pfam" id="PF00814"/>
    </source>
</evidence>
<keyword evidence="3 8" id="KW-0819">tRNA processing</keyword>
<evidence type="ECO:0000313" key="11">
    <source>
        <dbReference type="Proteomes" id="UP000034653"/>
    </source>
</evidence>
<dbReference type="GO" id="GO:0061711">
    <property type="term" value="F:tRNA N(6)-L-threonylcarbamoyladenine synthase activity"/>
    <property type="evidence" value="ECO:0007669"/>
    <property type="project" value="UniProtKB-EC"/>
</dbReference>
<feature type="binding site" evidence="8">
    <location>
        <position position="111"/>
    </location>
    <ligand>
        <name>Fe cation</name>
        <dbReference type="ChEBI" id="CHEBI:24875"/>
    </ligand>
</feature>
<evidence type="ECO:0000256" key="3">
    <source>
        <dbReference type="ARBA" id="ARBA00022694"/>
    </source>
</evidence>